<gene>
    <name evidence="1" type="ORF">BofuT4_uP025280.1</name>
</gene>
<sequence length="74" mass="8141">MFILVNTFAAGISIVTYTPLLQFFVSYPYSKDHTTLNVGSAQAHLKQYQSTGKIDSCLFTFVKNVTNLDTGSGE</sequence>
<accession>G2YED1</accession>
<dbReference type="EMBL" id="FQ790323">
    <property type="protein sequence ID" value="CCD50129.1"/>
    <property type="molecule type" value="Genomic_DNA"/>
</dbReference>
<organism evidence="1 2">
    <name type="scientific">Botryotinia fuckeliana (strain T4)</name>
    <name type="common">Noble rot fungus</name>
    <name type="synonym">Botrytis cinerea</name>
    <dbReference type="NCBI Taxonomy" id="999810"/>
    <lineage>
        <taxon>Eukaryota</taxon>
        <taxon>Fungi</taxon>
        <taxon>Dikarya</taxon>
        <taxon>Ascomycota</taxon>
        <taxon>Pezizomycotina</taxon>
        <taxon>Leotiomycetes</taxon>
        <taxon>Helotiales</taxon>
        <taxon>Sclerotiniaceae</taxon>
        <taxon>Botrytis</taxon>
    </lineage>
</organism>
<name>G2YED1_BOTF4</name>
<proteinExistence type="predicted"/>
<evidence type="ECO:0000313" key="1">
    <source>
        <dbReference type="EMBL" id="CCD50129.1"/>
    </source>
</evidence>
<dbReference type="Proteomes" id="UP000008177">
    <property type="component" value="Unplaced contigs"/>
</dbReference>
<reference evidence="2" key="1">
    <citation type="journal article" date="2011" name="PLoS Genet.">
        <title>Genomic analysis of the necrotrophic fungal pathogens Sclerotinia sclerotiorum and Botrytis cinerea.</title>
        <authorList>
            <person name="Amselem J."/>
            <person name="Cuomo C.A."/>
            <person name="van Kan J.A."/>
            <person name="Viaud M."/>
            <person name="Benito E.P."/>
            <person name="Couloux A."/>
            <person name="Coutinho P.M."/>
            <person name="de Vries R.P."/>
            <person name="Dyer P.S."/>
            <person name="Fillinger S."/>
            <person name="Fournier E."/>
            <person name="Gout L."/>
            <person name="Hahn M."/>
            <person name="Kohn L."/>
            <person name="Lapalu N."/>
            <person name="Plummer K.M."/>
            <person name="Pradier J.M."/>
            <person name="Quevillon E."/>
            <person name="Sharon A."/>
            <person name="Simon A."/>
            <person name="ten Have A."/>
            <person name="Tudzynski B."/>
            <person name="Tudzynski P."/>
            <person name="Wincker P."/>
            <person name="Andrew M."/>
            <person name="Anthouard V."/>
            <person name="Beever R.E."/>
            <person name="Beffa R."/>
            <person name="Benoit I."/>
            <person name="Bouzid O."/>
            <person name="Brault B."/>
            <person name="Chen Z."/>
            <person name="Choquer M."/>
            <person name="Collemare J."/>
            <person name="Cotton P."/>
            <person name="Danchin E.G."/>
            <person name="Da Silva C."/>
            <person name="Gautier A."/>
            <person name="Giraud C."/>
            <person name="Giraud T."/>
            <person name="Gonzalez C."/>
            <person name="Grossetete S."/>
            <person name="Guldener U."/>
            <person name="Henrissat B."/>
            <person name="Howlett B.J."/>
            <person name="Kodira C."/>
            <person name="Kretschmer M."/>
            <person name="Lappartient A."/>
            <person name="Leroch M."/>
            <person name="Levis C."/>
            <person name="Mauceli E."/>
            <person name="Neuveglise C."/>
            <person name="Oeser B."/>
            <person name="Pearson M."/>
            <person name="Poulain J."/>
            <person name="Poussereau N."/>
            <person name="Quesneville H."/>
            <person name="Rascle C."/>
            <person name="Schumacher J."/>
            <person name="Segurens B."/>
            <person name="Sexton A."/>
            <person name="Silva E."/>
            <person name="Sirven C."/>
            <person name="Soanes D.M."/>
            <person name="Talbot N.J."/>
            <person name="Templeton M."/>
            <person name="Yandava C."/>
            <person name="Yarden O."/>
            <person name="Zeng Q."/>
            <person name="Rollins J.A."/>
            <person name="Lebrun M.H."/>
            <person name="Dickman M."/>
        </authorList>
    </citation>
    <scope>NUCLEOTIDE SEQUENCE [LARGE SCALE GENOMIC DNA]</scope>
    <source>
        <strain evidence="2">T4</strain>
    </source>
</reference>
<protein>
    <submittedName>
        <fullName evidence="1">Uncharacterized protein</fullName>
    </submittedName>
</protein>
<dbReference type="HOGENOM" id="CLU_2687530_0_0_1"/>
<evidence type="ECO:0000313" key="2">
    <source>
        <dbReference type="Proteomes" id="UP000008177"/>
    </source>
</evidence>
<dbReference type="InParanoid" id="G2YED1"/>
<dbReference type="AlphaFoldDB" id="G2YED1"/>